<accession>A0ACB7JD79</accession>
<protein>
    <submittedName>
        <fullName evidence="1">Uncharacterized protein</fullName>
    </submittedName>
</protein>
<evidence type="ECO:0000313" key="1">
    <source>
        <dbReference type="EMBL" id="KAG9227868.1"/>
    </source>
</evidence>
<dbReference type="Proteomes" id="UP000824881">
    <property type="component" value="Unassembled WGS sequence"/>
</dbReference>
<organism evidence="1 2">
    <name type="scientific">Pleurotus cornucopiae</name>
    <name type="common">Cornucopia mushroom</name>
    <dbReference type="NCBI Taxonomy" id="5321"/>
    <lineage>
        <taxon>Eukaryota</taxon>
        <taxon>Fungi</taxon>
        <taxon>Dikarya</taxon>
        <taxon>Basidiomycota</taxon>
        <taxon>Agaricomycotina</taxon>
        <taxon>Agaricomycetes</taxon>
        <taxon>Agaricomycetidae</taxon>
        <taxon>Agaricales</taxon>
        <taxon>Pleurotineae</taxon>
        <taxon>Pleurotaceae</taxon>
        <taxon>Pleurotus</taxon>
    </lineage>
</organism>
<gene>
    <name evidence="1" type="ORF">CCMSSC00406_0009125</name>
</gene>
<comment type="caution">
    <text evidence="1">The sequence shown here is derived from an EMBL/GenBank/DDBJ whole genome shotgun (WGS) entry which is preliminary data.</text>
</comment>
<name>A0ACB7JD79_PLECO</name>
<keyword evidence="2" id="KW-1185">Reference proteome</keyword>
<evidence type="ECO:0000313" key="2">
    <source>
        <dbReference type="Proteomes" id="UP000824881"/>
    </source>
</evidence>
<reference evidence="1 2" key="1">
    <citation type="journal article" date="2021" name="Appl. Environ. Microbiol.">
        <title>Genetic linkage and physical mapping for an oyster mushroom Pleurotus cornucopiae and QTL analysis for the trait cap color.</title>
        <authorList>
            <person name="Zhang Y."/>
            <person name="Gao W."/>
            <person name="Sonnenberg A."/>
            <person name="Chen Q."/>
            <person name="Zhang J."/>
            <person name="Huang C."/>
        </authorList>
    </citation>
    <scope>NUCLEOTIDE SEQUENCE [LARGE SCALE GENOMIC DNA]</scope>
    <source>
        <strain evidence="1">CCMSSC00406</strain>
    </source>
</reference>
<proteinExistence type="predicted"/>
<sequence length="128" mass="13598">MAINPSSSASGVLPSHMSPRHPPRPCTSHNNPCLLPNQPPQSPDSQPVLAIRPPTPLSPGTACTTLQNAYESRPHKHPSSIPLTPPLPIPIPNLQLPSSRPLGFALDAPPGARDTSVYILHITQVARL</sequence>
<dbReference type="EMBL" id="WQMT02000001">
    <property type="protein sequence ID" value="KAG9227868.1"/>
    <property type="molecule type" value="Genomic_DNA"/>
</dbReference>